<dbReference type="Gene3D" id="2.40.340.10">
    <property type="entry name" value="MoeA, C-terminal, domain IV"/>
    <property type="match status" value="1"/>
</dbReference>
<keyword evidence="10" id="KW-1185">Reference proteome</keyword>
<dbReference type="GO" id="GO:0061599">
    <property type="term" value="F:molybdopterin molybdotransferase activity"/>
    <property type="evidence" value="ECO:0007669"/>
    <property type="project" value="UniProtKB-EC"/>
</dbReference>
<evidence type="ECO:0000256" key="5">
    <source>
        <dbReference type="ARBA" id="ARBA00023150"/>
    </source>
</evidence>
<dbReference type="InterPro" id="IPR005111">
    <property type="entry name" value="MoeA_C_domain_IV"/>
</dbReference>
<comment type="function">
    <text evidence="1 7">Catalyzes the insertion of molybdate into adenylated molybdopterin with the concomitant release of AMP.</text>
</comment>
<dbReference type="Gene3D" id="3.40.980.10">
    <property type="entry name" value="MoaB/Mog-like domain"/>
    <property type="match status" value="1"/>
</dbReference>
<gene>
    <name evidence="9" type="ORF">J2X11_002192</name>
</gene>
<dbReference type="InterPro" id="IPR036135">
    <property type="entry name" value="MoeA_linker/N_sf"/>
</dbReference>
<keyword evidence="4 7" id="KW-0500">Molybdenum</keyword>
<reference evidence="9 10" key="1">
    <citation type="submission" date="2023-07" db="EMBL/GenBank/DDBJ databases">
        <title>Sorghum-associated microbial communities from plants grown in Nebraska, USA.</title>
        <authorList>
            <person name="Schachtman D."/>
        </authorList>
    </citation>
    <scope>NUCLEOTIDE SEQUENCE [LARGE SCALE GENOMIC DNA]</scope>
    <source>
        <strain evidence="9 10">BE248</strain>
    </source>
</reference>
<comment type="catalytic activity">
    <reaction evidence="6">
        <text>adenylyl-molybdopterin + molybdate = Mo-molybdopterin + AMP + H(+)</text>
        <dbReference type="Rhea" id="RHEA:35047"/>
        <dbReference type="ChEBI" id="CHEBI:15378"/>
        <dbReference type="ChEBI" id="CHEBI:36264"/>
        <dbReference type="ChEBI" id="CHEBI:62727"/>
        <dbReference type="ChEBI" id="CHEBI:71302"/>
        <dbReference type="ChEBI" id="CHEBI:456215"/>
        <dbReference type="EC" id="2.10.1.1"/>
    </reaction>
</comment>
<name>A0ABU1UQ98_9ACTN</name>
<dbReference type="Pfam" id="PF00994">
    <property type="entry name" value="MoCF_biosynth"/>
    <property type="match status" value="1"/>
</dbReference>
<evidence type="ECO:0000256" key="3">
    <source>
        <dbReference type="ARBA" id="ARBA00010763"/>
    </source>
</evidence>
<dbReference type="CDD" id="cd00887">
    <property type="entry name" value="MoeA"/>
    <property type="match status" value="1"/>
</dbReference>
<evidence type="ECO:0000259" key="8">
    <source>
        <dbReference type="SMART" id="SM00852"/>
    </source>
</evidence>
<dbReference type="SMART" id="SM00852">
    <property type="entry name" value="MoCF_biosynth"/>
    <property type="match status" value="1"/>
</dbReference>
<dbReference type="PANTHER" id="PTHR10192:SF5">
    <property type="entry name" value="GEPHYRIN"/>
    <property type="match status" value="1"/>
</dbReference>
<keyword evidence="5 7" id="KW-0501">Molybdenum cofactor biosynthesis</keyword>
<comment type="pathway">
    <text evidence="2 7">Cofactor biosynthesis; molybdopterin biosynthesis.</text>
</comment>
<dbReference type="SUPFAM" id="SSF63882">
    <property type="entry name" value="MoeA N-terminal region -like"/>
    <property type="match status" value="1"/>
</dbReference>
<keyword evidence="7" id="KW-0479">Metal-binding</keyword>
<evidence type="ECO:0000256" key="6">
    <source>
        <dbReference type="ARBA" id="ARBA00047317"/>
    </source>
</evidence>
<dbReference type="Pfam" id="PF03454">
    <property type="entry name" value="MoeA_C"/>
    <property type="match status" value="1"/>
</dbReference>
<dbReference type="Gene3D" id="2.170.190.11">
    <property type="entry name" value="Molybdopterin biosynthesis moea protein, domain 3"/>
    <property type="match status" value="1"/>
</dbReference>
<comment type="similarity">
    <text evidence="3 7">Belongs to the MoeA family.</text>
</comment>
<keyword evidence="7" id="KW-0460">Magnesium</keyword>
<dbReference type="InterPro" id="IPR001453">
    <property type="entry name" value="MoaB/Mog_dom"/>
</dbReference>
<dbReference type="PANTHER" id="PTHR10192">
    <property type="entry name" value="MOLYBDOPTERIN BIOSYNTHESIS PROTEIN"/>
    <property type="match status" value="1"/>
</dbReference>
<dbReference type="Pfam" id="PF03453">
    <property type="entry name" value="MoeA_N"/>
    <property type="match status" value="1"/>
</dbReference>
<comment type="cofactor">
    <cofactor evidence="7">
        <name>Mg(2+)</name>
        <dbReference type="ChEBI" id="CHEBI:18420"/>
    </cofactor>
</comment>
<comment type="caution">
    <text evidence="9">The sequence shown here is derived from an EMBL/GenBank/DDBJ whole genome shotgun (WGS) entry which is preliminary data.</text>
</comment>
<protein>
    <recommendedName>
        <fullName evidence="7">Molybdopterin molybdenumtransferase</fullName>
        <ecNumber evidence="7">2.10.1.1</ecNumber>
    </recommendedName>
</protein>
<evidence type="ECO:0000313" key="10">
    <source>
        <dbReference type="Proteomes" id="UP001257739"/>
    </source>
</evidence>
<dbReference type="RefSeq" id="WP_309970825.1">
    <property type="nucleotide sequence ID" value="NZ_JAVDWH010000001.1"/>
</dbReference>
<dbReference type="SUPFAM" id="SSF53218">
    <property type="entry name" value="Molybdenum cofactor biosynthesis proteins"/>
    <property type="match status" value="1"/>
</dbReference>
<dbReference type="Gene3D" id="3.90.105.10">
    <property type="entry name" value="Molybdopterin biosynthesis moea protein, domain 2"/>
    <property type="match status" value="1"/>
</dbReference>
<proteinExistence type="inferred from homology"/>
<dbReference type="InterPro" id="IPR038987">
    <property type="entry name" value="MoeA-like"/>
</dbReference>
<keyword evidence="7 9" id="KW-0808">Transferase</keyword>
<evidence type="ECO:0000256" key="2">
    <source>
        <dbReference type="ARBA" id="ARBA00005046"/>
    </source>
</evidence>
<evidence type="ECO:0000256" key="4">
    <source>
        <dbReference type="ARBA" id="ARBA00022505"/>
    </source>
</evidence>
<dbReference type="InterPro" id="IPR036688">
    <property type="entry name" value="MoeA_C_domain_IV_sf"/>
</dbReference>
<evidence type="ECO:0000256" key="1">
    <source>
        <dbReference type="ARBA" id="ARBA00002901"/>
    </source>
</evidence>
<accession>A0ABU1UQ98</accession>
<evidence type="ECO:0000256" key="7">
    <source>
        <dbReference type="RuleBase" id="RU365090"/>
    </source>
</evidence>
<feature type="domain" description="MoaB/Mog" evidence="8">
    <location>
        <begin position="177"/>
        <end position="313"/>
    </location>
</feature>
<evidence type="ECO:0000313" key="9">
    <source>
        <dbReference type="EMBL" id="MDR7087353.1"/>
    </source>
</evidence>
<dbReference type="Proteomes" id="UP001257739">
    <property type="component" value="Unassembled WGS sequence"/>
</dbReference>
<dbReference type="EC" id="2.10.1.1" evidence="7"/>
<sequence length="394" mass="40600">MAALVRGDWDAVRRVSTSRAKPLASEMCDLADAHGRVLASDVRSLIDLPAADVSAMDGWAVSGEGPWQVRGRLVNGTTPDGPLGAQEAIGIGTGGVVPAGATAIIRREHGDIIDGQLQWAPPTGVALSLKDVRPRGDEAHRGDVMVHAGARLDSMSIALAASTGHDELEVAIVPTIDLLVTGDEVDLSGRPVPGRVRDSVSPALTGMVRGAGGSVENVLAVPDDVEALAAQLLASTADIVITTGGTAVGEADHLHEALRRVRAEIIVDRVAVRPGGPTVLAILPDGRLVAGLPGNPLAAVVGFLAVVEPALRAMTLETERPNTRELLGTDLDRFDGGTRIVPFIRSDAGVVPTSWTGSSMLRGLASSDGLLVVRPGAATAGTSIETLPAVWRHA</sequence>
<organism evidence="9 10">
    <name type="scientific">Aeromicrobium panaciterrae</name>
    <dbReference type="NCBI Taxonomy" id="363861"/>
    <lineage>
        <taxon>Bacteria</taxon>
        <taxon>Bacillati</taxon>
        <taxon>Actinomycetota</taxon>
        <taxon>Actinomycetes</taxon>
        <taxon>Propionibacteriales</taxon>
        <taxon>Nocardioidaceae</taxon>
        <taxon>Aeromicrobium</taxon>
    </lineage>
</organism>
<dbReference type="InterPro" id="IPR036425">
    <property type="entry name" value="MoaB/Mog-like_dom_sf"/>
</dbReference>
<dbReference type="InterPro" id="IPR005110">
    <property type="entry name" value="MoeA_linker/N"/>
</dbReference>
<dbReference type="EMBL" id="JAVDWH010000001">
    <property type="protein sequence ID" value="MDR7087353.1"/>
    <property type="molecule type" value="Genomic_DNA"/>
</dbReference>